<sequence>MKRIIILNIVLIILFFSIDNNNFLNISSTELLGTGYNYLDKSIHKYNYILNISSIIMFILFIQSSISSVDKLKYYIVSKGGYKALKLNLCKSSLKSVIIIILIKHVIYFFEYFMSSNLEFYYFDMISSFITLITYSMILIIFKLMNIKDFILSLIFISTIILAQFLSYKHFYLSYIVIASYNWRTMYLNIILVKSILLVLCIFILFRFKKIDLL</sequence>
<name>A0A845QXL8_9CLOT</name>
<accession>A0A845QXL8</accession>
<keyword evidence="1" id="KW-1133">Transmembrane helix</keyword>
<feature type="transmembrane region" description="Helical" evidence="1">
    <location>
        <begin position="149"/>
        <end position="166"/>
    </location>
</feature>
<evidence type="ECO:0000313" key="3">
    <source>
        <dbReference type="Proteomes" id="UP000467132"/>
    </source>
</evidence>
<keyword evidence="1" id="KW-0812">Transmembrane</keyword>
<protein>
    <submittedName>
        <fullName evidence="2">Uncharacterized protein</fullName>
    </submittedName>
</protein>
<proteinExistence type="predicted"/>
<organism evidence="2 3">
    <name type="scientific">Senegalia massiliensis</name>
    <dbReference type="NCBI Taxonomy" id="1720316"/>
    <lineage>
        <taxon>Bacteria</taxon>
        <taxon>Bacillati</taxon>
        <taxon>Bacillota</taxon>
        <taxon>Clostridia</taxon>
        <taxon>Eubacteriales</taxon>
        <taxon>Clostridiaceae</taxon>
        <taxon>Senegalia</taxon>
    </lineage>
</organism>
<feature type="transmembrane region" description="Helical" evidence="1">
    <location>
        <begin position="186"/>
        <end position="206"/>
    </location>
</feature>
<dbReference type="AlphaFoldDB" id="A0A845QXL8"/>
<evidence type="ECO:0000256" key="1">
    <source>
        <dbReference type="SAM" id="Phobius"/>
    </source>
</evidence>
<dbReference type="Proteomes" id="UP000467132">
    <property type="component" value="Unassembled WGS sequence"/>
</dbReference>
<keyword evidence="3" id="KW-1185">Reference proteome</keyword>
<keyword evidence="1" id="KW-0472">Membrane</keyword>
<comment type="caution">
    <text evidence="2">The sequence shown here is derived from an EMBL/GenBank/DDBJ whole genome shotgun (WGS) entry which is preliminary data.</text>
</comment>
<dbReference type="EMBL" id="QXXA01000009">
    <property type="protein sequence ID" value="NBI06910.1"/>
    <property type="molecule type" value="Genomic_DNA"/>
</dbReference>
<evidence type="ECO:0000313" key="2">
    <source>
        <dbReference type="EMBL" id="NBI06910.1"/>
    </source>
</evidence>
<gene>
    <name evidence="2" type="ORF">D3Z33_08595</name>
</gene>
<feature type="transmembrane region" description="Helical" evidence="1">
    <location>
        <begin position="93"/>
        <end position="114"/>
    </location>
</feature>
<feature type="transmembrane region" description="Helical" evidence="1">
    <location>
        <begin position="120"/>
        <end position="142"/>
    </location>
</feature>
<reference evidence="2 3" key="1">
    <citation type="submission" date="2018-08" db="EMBL/GenBank/DDBJ databases">
        <title>Murine metabolic-syndrome-specific gut microbial biobank.</title>
        <authorList>
            <person name="Liu C."/>
        </authorList>
    </citation>
    <scope>NUCLEOTIDE SEQUENCE [LARGE SCALE GENOMIC DNA]</scope>
    <source>
        <strain evidence="2 3">583</strain>
    </source>
</reference>
<feature type="transmembrane region" description="Helical" evidence="1">
    <location>
        <begin position="49"/>
        <end position="72"/>
    </location>
</feature>